<dbReference type="Pfam" id="PF14907">
    <property type="entry name" value="NTP_transf_5"/>
    <property type="match status" value="1"/>
</dbReference>
<dbReference type="RefSeq" id="WP_379993753.1">
    <property type="nucleotide sequence ID" value="NZ_JBHSGN010000015.1"/>
</dbReference>
<evidence type="ECO:0000313" key="2">
    <source>
        <dbReference type="Proteomes" id="UP001596023"/>
    </source>
</evidence>
<reference evidence="2" key="1">
    <citation type="journal article" date="2019" name="Int. J. Syst. Evol. Microbiol.">
        <title>The Global Catalogue of Microorganisms (GCM) 10K type strain sequencing project: providing services to taxonomists for standard genome sequencing and annotation.</title>
        <authorList>
            <consortium name="The Broad Institute Genomics Platform"/>
            <consortium name="The Broad Institute Genome Sequencing Center for Infectious Disease"/>
            <person name="Wu L."/>
            <person name="Ma J."/>
        </authorList>
    </citation>
    <scope>NUCLEOTIDE SEQUENCE [LARGE SCALE GENOMIC DNA]</scope>
    <source>
        <strain evidence="2">CCUG 66188</strain>
    </source>
</reference>
<organism evidence="1 2">
    <name type="scientific">Dysgonomonas termitidis</name>
    <dbReference type="NCBI Taxonomy" id="1516126"/>
    <lineage>
        <taxon>Bacteria</taxon>
        <taxon>Pseudomonadati</taxon>
        <taxon>Bacteroidota</taxon>
        <taxon>Bacteroidia</taxon>
        <taxon>Bacteroidales</taxon>
        <taxon>Dysgonomonadaceae</taxon>
        <taxon>Dysgonomonas</taxon>
    </lineage>
</organism>
<evidence type="ECO:0000313" key="1">
    <source>
        <dbReference type="EMBL" id="MFC4672565.1"/>
    </source>
</evidence>
<sequence>MMNKTEQQLFALLRSGLWGSPVDADLFSDIVDWEAMLKMAAMQTVTGIVYDGIDKLPVDKQPPIPLMRKLYQTVMRIEQSHELLNKQLAKIVSKLQMEGINPVLLKGQGVAQNYPNPLRRQCGDIDLYVGKENCEKAVEILLGTGASPENKTKKKSPKHESFYLRGVTIELHFLVEKLHNPFANAEFQRWTQKHLRGNELQTWNLNGVNISLPPVNFNALYIFNHAYHHFIAGGIGLRQLCDWAIYLYIFHGHIDRQELMKDLKALGLLKPWQVFGCIVVEELGLPKEDFPFYTEKYKGDSLLVLSKILQTGNFGYYNTEYGKHPAGYLAGKLHSLYIRQKWIGGCLSIFPKESLLFYIYYWGNGISNILKGR</sequence>
<accession>A0ABV9KQX7</accession>
<dbReference type="EMBL" id="JBHSGN010000015">
    <property type="protein sequence ID" value="MFC4672565.1"/>
    <property type="molecule type" value="Genomic_DNA"/>
</dbReference>
<protein>
    <submittedName>
        <fullName evidence="1">Nucleotidyltransferase family protein</fullName>
    </submittedName>
</protein>
<gene>
    <name evidence="1" type="ORF">ACFO6W_02545</name>
</gene>
<dbReference type="Proteomes" id="UP001596023">
    <property type="component" value="Unassembled WGS sequence"/>
</dbReference>
<keyword evidence="2" id="KW-1185">Reference proteome</keyword>
<dbReference type="InterPro" id="IPR039498">
    <property type="entry name" value="NTP_transf_5"/>
</dbReference>
<proteinExistence type="predicted"/>
<dbReference type="Gene3D" id="3.30.460.40">
    <property type="match status" value="1"/>
</dbReference>
<name>A0ABV9KQX7_9BACT</name>
<comment type="caution">
    <text evidence="1">The sequence shown here is derived from an EMBL/GenBank/DDBJ whole genome shotgun (WGS) entry which is preliminary data.</text>
</comment>